<dbReference type="EMBL" id="AP012320">
    <property type="protein sequence ID" value="BAL96035.1"/>
    <property type="molecule type" value="Genomic_DNA"/>
</dbReference>
<name>I0HSP8_RUBGI</name>
<organism evidence="2 3">
    <name type="scientific">Rubrivivax gelatinosus (strain NBRC 100245 / IL144)</name>
    <dbReference type="NCBI Taxonomy" id="983917"/>
    <lineage>
        <taxon>Bacteria</taxon>
        <taxon>Pseudomonadati</taxon>
        <taxon>Pseudomonadota</taxon>
        <taxon>Betaproteobacteria</taxon>
        <taxon>Burkholderiales</taxon>
        <taxon>Sphaerotilaceae</taxon>
        <taxon>Rubrivivax</taxon>
    </lineage>
</organism>
<dbReference type="STRING" id="983917.RGE_26960"/>
<protein>
    <submittedName>
        <fullName evidence="2">Uncharacterized protein</fullName>
    </submittedName>
</protein>
<proteinExistence type="predicted"/>
<evidence type="ECO:0000256" key="1">
    <source>
        <dbReference type="SAM" id="MobiDB-lite"/>
    </source>
</evidence>
<dbReference type="PATRIC" id="fig|983917.3.peg.2622"/>
<keyword evidence="3" id="KW-1185">Reference proteome</keyword>
<dbReference type="HOGENOM" id="CLU_2919926_0_0_4"/>
<dbReference type="KEGG" id="rge:RGE_26960"/>
<accession>I0HSP8</accession>
<sequence length="61" mass="6551">MVGPVDRPRLAKGQATGMARPARLSTRLGRVAAAGGAQTSSPPRRKTVCDGRNWHGARRRE</sequence>
<feature type="region of interest" description="Disordered" evidence="1">
    <location>
        <begin position="1"/>
        <end position="61"/>
    </location>
</feature>
<reference evidence="2 3" key="1">
    <citation type="journal article" date="2012" name="J. Bacteriol.">
        <title>Complete genome sequence of phototrophic betaproteobacterium Rubrivivax gelatinosus IL144.</title>
        <authorList>
            <person name="Nagashima S."/>
            <person name="Kamimura A."/>
            <person name="Shimizu T."/>
            <person name="Nakamura-isaki S."/>
            <person name="Aono E."/>
            <person name="Sakamoto K."/>
            <person name="Ichikawa N."/>
            <person name="Nakazawa H."/>
            <person name="Sekine M."/>
            <person name="Yamazaki S."/>
            <person name="Fujita N."/>
            <person name="Shimada K."/>
            <person name="Hanada S."/>
            <person name="Nagashima K.V.P."/>
        </authorList>
    </citation>
    <scope>NUCLEOTIDE SEQUENCE [LARGE SCALE GENOMIC DNA]</scope>
    <source>
        <strain evidence="3">NBRC 100245 / IL144</strain>
    </source>
</reference>
<dbReference type="Proteomes" id="UP000007883">
    <property type="component" value="Chromosome"/>
</dbReference>
<evidence type="ECO:0000313" key="2">
    <source>
        <dbReference type="EMBL" id="BAL96035.1"/>
    </source>
</evidence>
<gene>
    <name evidence="2" type="ordered locus">RGE_26960</name>
</gene>
<evidence type="ECO:0000313" key="3">
    <source>
        <dbReference type="Proteomes" id="UP000007883"/>
    </source>
</evidence>
<dbReference type="AlphaFoldDB" id="I0HSP8"/>